<keyword evidence="5" id="KW-1185">Reference proteome</keyword>
<feature type="region of interest" description="Disordered" evidence="3">
    <location>
        <begin position="709"/>
        <end position="807"/>
    </location>
</feature>
<dbReference type="OMA" id="FGQIHVT"/>
<protein>
    <submittedName>
        <fullName evidence="4">Uncharacterized protein</fullName>
    </submittedName>
</protein>
<feature type="coiled-coil region" evidence="2">
    <location>
        <begin position="1178"/>
        <end position="1205"/>
    </location>
</feature>
<name>A0A0G4EN45_VITBC</name>
<feature type="compositionally biased region" description="Pro residues" evidence="3">
    <location>
        <begin position="93"/>
        <end position="104"/>
    </location>
</feature>
<dbReference type="InParanoid" id="A0A0G4EN45"/>
<feature type="compositionally biased region" description="Basic and acidic residues" evidence="3">
    <location>
        <begin position="1340"/>
        <end position="1353"/>
    </location>
</feature>
<gene>
    <name evidence="4" type="ORF">Vbra_20554</name>
</gene>
<feature type="compositionally biased region" description="Polar residues" evidence="3">
    <location>
        <begin position="150"/>
        <end position="165"/>
    </location>
</feature>
<dbReference type="PANTHER" id="PTHR23160">
    <property type="entry name" value="SYNAPTONEMAL COMPLEX PROTEIN-RELATED"/>
    <property type="match status" value="1"/>
</dbReference>
<feature type="region of interest" description="Disordered" evidence="3">
    <location>
        <begin position="1"/>
        <end position="331"/>
    </location>
</feature>
<feature type="compositionally biased region" description="Gly residues" evidence="3">
    <location>
        <begin position="453"/>
        <end position="464"/>
    </location>
</feature>
<dbReference type="Proteomes" id="UP000041254">
    <property type="component" value="Unassembled WGS sequence"/>
</dbReference>
<feature type="coiled-coil region" evidence="2">
    <location>
        <begin position="845"/>
        <end position="893"/>
    </location>
</feature>
<feature type="region of interest" description="Disordered" evidence="3">
    <location>
        <begin position="1508"/>
        <end position="1546"/>
    </location>
</feature>
<feature type="region of interest" description="Disordered" evidence="3">
    <location>
        <begin position="1276"/>
        <end position="1354"/>
    </location>
</feature>
<feature type="compositionally biased region" description="Basic residues" evidence="3">
    <location>
        <begin position="1517"/>
        <end position="1528"/>
    </location>
</feature>
<accession>A0A0G4EN45</accession>
<feature type="region of interest" description="Disordered" evidence="3">
    <location>
        <begin position="1658"/>
        <end position="1703"/>
    </location>
</feature>
<feature type="compositionally biased region" description="Low complexity" evidence="3">
    <location>
        <begin position="17"/>
        <end position="52"/>
    </location>
</feature>
<feature type="compositionally biased region" description="Low complexity" evidence="3">
    <location>
        <begin position="384"/>
        <end position="402"/>
    </location>
</feature>
<organism evidence="4 5">
    <name type="scientific">Vitrella brassicaformis (strain CCMP3155)</name>
    <dbReference type="NCBI Taxonomy" id="1169540"/>
    <lineage>
        <taxon>Eukaryota</taxon>
        <taxon>Sar</taxon>
        <taxon>Alveolata</taxon>
        <taxon>Colpodellida</taxon>
        <taxon>Vitrellaceae</taxon>
        <taxon>Vitrella</taxon>
    </lineage>
</organism>
<dbReference type="PANTHER" id="PTHR23160:SF19">
    <property type="entry name" value="MYOSIN HEAVY CHAIN-RELATED PROTEIN"/>
    <property type="match status" value="1"/>
</dbReference>
<evidence type="ECO:0000256" key="1">
    <source>
        <dbReference type="ARBA" id="ARBA00023054"/>
    </source>
</evidence>
<feature type="region of interest" description="Disordered" evidence="3">
    <location>
        <begin position="371"/>
        <end position="424"/>
    </location>
</feature>
<feature type="compositionally biased region" description="Polar residues" evidence="3">
    <location>
        <begin position="251"/>
        <end position="275"/>
    </location>
</feature>
<evidence type="ECO:0000256" key="3">
    <source>
        <dbReference type="SAM" id="MobiDB-lite"/>
    </source>
</evidence>
<feature type="region of interest" description="Disordered" evidence="3">
    <location>
        <begin position="438"/>
        <end position="483"/>
    </location>
</feature>
<feature type="coiled-coil region" evidence="2">
    <location>
        <begin position="634"/>
        <end position="668"/>
    </location>
</feature>
<sequence>MKRIPTVSESSQKEDASPALPKTPSALASSSPAKAGRPTSRGRAAGSRSGSAGSSGSGGRDSVMFSQPEEVEGLAKSQTLREPGSKSASASPKPVPSGQTPPNPTRGRPSPLHFDADTSPAPSPLPTSHGFRSSLAQIPESPTPAPVLKLTSSSAAGSPTHSQAGPSPILAGLEGERKKARAKAKGRGSAGSDDAGAANLYRTASQASQMSQPSMHSSQLSQGTNARGSTDREAATPPAPDTFHANAPRLSLSQRQEGSLQSPPSPTGRKTSPSPLGTGPRPIIRLGSRGGEGRRPAAKSVSVSPKTAEGVAKRDVRPSTVGPAAKRGSVPADKVALPYAKLWKQQVTIKKMSKQMERKEVEIARLAQHVEEVEGEHPSVLPQGSGSSYDSRRSSVLSTSGGPEPLPVFPAPSRGGGGLAVPAAAASRNRRASIAVMSTQLPTKPGPLMAAMAGGGGAGPGSIGWSGTSSGQRRPSGIREKQKEQMVEELVQSLDDAQLKIEDLQQEILTYRKDRSDKFKLEKQLFDRDRDIALVEAKLKTSEEETKRLRRNYENVEKELLELQTQITKLQDKVQESEAKAQESASKEHEELRQQQWFRGQRLLLEAKEREMGAKIDNLKSDFVIQKSFLMSEVDRWKGQCEALKATLKSVQEQLKEKEELVGNLQKTRGGSGRSSNIEAGSLASELAIAQLEEERAARRRASIDTAAATSYRKDAGPRRQSAFGRIPSTPKLIEMPHEDLEESEEEEAPRLSLTPPPPSTAAGRGKSVPAKAKARAAAAKGKTPSISVSPAPGGRGAKSSMTGRKGDMPVVVIPEDLSNKKAVLDLRNQLRQLQAFATNADRYNGELEVKAEELSSRLLQLEASASETAKTIAAKDAQIEKLENDVNEIRDKYFDCVKKTEEDRRDLENQRVKALAFVNQMRTQSQNLLGEFKRLQIRLMTLETHSAEQAVANALLTEKLKQQRGGIETTEMGVGPGDTPLAQSVASPSAILSALASQHNFSAIAAIDEDEEEEDLELRSSMEIGGEIVEVPEVVEGGEDEAPEDGTTGGTKRIRMRHMVTFDANSKEGKFLRRLNTATANIRQFTQHLDEMSPVAAAANADAERRSSLALSASPRDYAMLDHHPLVMALRQRVAELESRITELSEEGGAPPAALQHGASMTLSSVMESSPTVRKTIEDLRQRNERLHQLYMEKEQQLARFRSEFKQAVGKMAEFRHCFEERLNQLNDQVQYHIQHAAQSDTQQPIPTAAVGQALQYGEIFLAGIAQRIEQIGGEPATRQRQPRPSSPSPCINICTSSPPRAPRQEPPARPRSLRIPKLVISPVSAPISPRASGPKAASHVDQRRDTRERGGLGEAPLYVPYCRSAPPSPRGPLIRQRQLWIHRALHHFRHRLVRQFVEDEIKDSTSSAFSPPNVVNLCPQMGPPSFGLAAALHHPTPPPNALHLTQPFNSDQAPLVNDGAPLPPRRTVDRSAPMTARYPNGSPHHTWRSIPIPPNLMQSVRNAVSPMQPGPMSARYHHPPPGHHPPKSALPYFSGHHPSPLSPPPGPMVPPLYFPSTSVPPSSRARRIPPLQLGKVSAPPNSHRVSMPNIHHTAAKTPPPPAPPPSFRHTPSLKQMMGVRGKSAHPKACCGFFPPHPSSPSGSSIMQDDGRDARIRRNGSRKSLASRAGPSAGPVMMQQQPHHIPMAAPMTKYGAERGRGR</sequence>
<dbReference type="VEuPathDB" id="CryptoDB:Vbra_20554"/>
<reference evidence="4 5" key="1">
    <citation type="submission" date="2014-11" db="EMBL/GenBank/DDBJ databases">
        <authorList>
            <person name="Zhu J."/>
            <person name="Qi W."/>
            <person name="Song R."/>
        </authorList>
    </citation>
    <scope>NUCLEOTIDE SEQUENCE [LARGE SCALE GENOMIC DNA]</scope>
</reference>
<feature type="compositionally biased region" description="Low complexity" evidence="3">
    <location>
        <begin position="190"/>
        <end position="222"/>
    </location>
</feature>
<dbReference type="EMBL" id="CDMY01000272">
    <property type="protein sequence ID" value="CEL98536.1"/>
    <property type="molecule type" value="Genomic_DNA"/>
</dbReference>
<evidence type="ECO:0000313" key="4">
    <source>
        <dbReference type="EMBL" id="CEL98536.1"/>
    </source>
</evidence>
<evidence type="ECO:0000313" key="5">
    <source>
        <dbReference type="Proteomes" id="UP000041254"/>
    </source>
</evidence>
<keyword evidence="1 2" id="KW-0175">Coiled coil</keyword>
<proteinExistence type="predicted"/>
<evidence type="ECO:0000256" key="2">
    <source>
        <dbReference type="SAM" id="Coils"/>
    </source>
</evidence>
<feature type="region of interest" description="Disordered" evidence="3">
    <location>
        <begin position="574"/>
        <end position="593"/>
    </location>
</feature>